<dbReference type="CDD" id="cd11641">
    <property type="entry name" value="Precorrin-4_C11-MT"/>
    <property type="match status" value="1"/>
</dbReference>
<evidence type="ECO:0000313" key="10">
    <source>
        <dbReference type="EMBL" id="CAJ0774151.1"/>
    </source>
</evidence>
<feature type="domain" description="Tetrapyrrole methylase" evidence="9">
    <location>
        <begin position="2"/>
        <end position="208"/>
    </location>
</feature>
<dbReference type="PANTHER" id="PTHR45790:SF4">
    <property type="entry name" value="COBALT-PRECORRIN-4 C(11)-METHYLTRANSFERASE"/>
    <property type="match status" value="1"/>
</dbReference>
<dbReference type="InterPro" id="IPR035996">
    <property type="entry name" value="4pyrrol_Methylase_sf"/>
</dbReference>
<accession>A0ABC8Q5X1</accession>
<dbReference type="Proteomes" id="UP001189663">
    <property type="component" value="Unassembled WGS sequence"/>
</dbReference>
<dbReference type="NCBIfam" id="TIGR01465">
    <property type="entry name" value="cobM_cbiF"/>
    <property type="match status" value="1"/>
</dbReference>
<dbReference type="PROSITE" id="PS00840">
    <property type="entry name" value="SUMT_2"/>
    <property type="match status" value="1"/>
</dbReference>
<dbReference type="PROSITE" id="PS00839">
    <property type="entry name" value="SUMT_1"/>
    <property type="match status" value="1"/>
</dbReference>
<comment type="pathway">
    <text evidence="1">Cofactor biosynthesis; adenosylcobalamin biosynthesis.</text>
</comment>
<evidence type="ECO:0000313" key="11">
    <source>
        <dbReference type="Proteomes" id="UP001189663"/>
    </source>
</evidence>
<evidence type="ECO:0000256" key="8">
    <source>
        <dbReference type="SAM" id="MobiDB-lite"/>
    </source>
</evidence>
<dbReference type="Pfam" id="PF00590">
    <property type="entry name" value="TP_methylase"/>
    <property type="match status" value="1"/>
</dbReference>
<dbReference type="AlphaFoldDB" id="A0ABC8Q5X1"/>
<keyword evidence="6" id="KW-0949">S-adenosyl-L-methionine</keyword>
<dbReference type="InterPro" id="IPR014777">
    <property type="entry name" value="4pyrrole_Mease_sub1"/>
</dbReference>
<dbReference type="GO" id="GO:0032259">
    <property type="term" value="P:methylation"/>
    <property type="evidence" value="ECO:0007669"/>
    <property type="project" value="UniProtKB-KW"/>
</dbReference>
<dbReference type="InterPro" id="IPR006362">
    <property type="entry name" value="Cbl_synth_CobM/CibF"/>
</dbReference>
<keyword evidence="11" id="KW-1185">Reference proteome</keyword>
<dbReference type="SUPFAM" id="SSF53790">
    <property type="entry name" value="Tetrapyrrole methylase"/>
    <property type="match status" value="1"/>
</dbReference>
<dbReference type="InterPro" id="IPR014776">
    <property type="entry name" value="4pyrrole_Mease_sub2"/>
</dbReference>
<keyword evidence="5 7" id="KW-0808">Transferase</keyword>
<dbReference type="RefSeq" id="WP_316683063.1">
    <property type="nucleotide sequence ID" value="NZ_CATZAT010000001.1"/>
</dbReference>
<keyword evidence="4 7" id="KW-0489">Methyltransferase</keyword>
<evidence type="ECO:0000256" key="3">
    <source>
        <dbReference type="ARBA" id="ARBA00022573"/>
    </source>
</evidence>
<keyword evidence="3" id="KW-0169">Cobalamin biosynthesis</keyword>
<evidence type="ECO:0000256" key="6">
    <source>
        <dbReference type="ARBA" id="ARBA00022691"/>
    </source>
</evidence>
<organism evidence="10 11">
    <name type="scientific">Ralstonia holmesii</name>
    <dbReference type="NCBI Taxonomy" id="3058602"/>
    <lineage>
        <taxon>Bacteria</taxon>
        <taxon>Pseudomonadati</taxon>
        <taxon>Pseudomonadota</taxon>
        <taxon>Betaproteobacteria</taxon>
        <taxon>Burkholderiales</taxon>
        <taxon>Burkholderiaceae</taxon>
        <taxon>Ralstonia</taxon>
    </lineage>
</organism>
<evidence type="ECO:0000256" key="7">
    <source>
        <dbReference type="RuleBase" id="RU003960"/>
    </source>
</evidence>
<dbReference type="InterPro" id="IPR000878">
    <property type="entry name" value="4pyrrol_Mease"/>
</dbReference>
<dbReference type="InterPro" id="IPR050161">
    <property type="entry name" value="Siro_Cobalamin_biosynth"/>
</dbReference>
<proteinExistence type="inferred from homology"/>
<feature type="region of interest" description="Disordered" evidence="8">
    <location>
        <begin position="254"/>
        <end position="275"/>
    </location>
</feature>
<evidence type="ECO:0000259" key="9">
    <source>
        <dbReference type="Pfam" id="PF00590"/>
    </source>
</evidence>
<comment type="caution">
    <text evidence="10">The sequence shown here is derived from an EMBL/GenBank/DDBJ whole genome shotgun (WGS) entry which is preliminary data.</text>
</comment>
<protein>
    <submittedName>
        <fullName evidence="10">Precorrin-4 C(11)-methyltransferase</fullName>
        <ecNumber evidence="10">2.1.1.133</ecNumber>
    </submittedName>
</protein>
<dbReference type="InterPro" id="IPR003043">
    <property type="entry name" value="Uropor_MeTrfase_CS"/>
</dbReference>
<dbReference type="PANTHER" id="PTHR45790">
    <property type="entry name" value="SIROHEME SYNTHASE-RELATED"/>
    <property type="match status" value="1"/>
</dbReference>
<dbReference type="Gene3D" id="3.30.950.10">
    <property type="entry name" value="Methyltransferase, Cobalt-precorrin-4 Transmethylase, Domain 2"/>
    <property type="match status" value="1"/>
</dbReference>
<evidence type="ECO:0000256" key="4">
    <source>
        <dbReference type="ARBA" id="ARBA00022603"/>
    </source>
</evidence>
<name>A0ABC8Q5X1_9RALS</name>
<dbReference type="Gene3D" id="3.40.1010.10">
    <property type="entry name" value="Cobalt-precorrin-4 Transmethylase, Domain 1"/>
    <property type="match status" value="1"/>
</dbReference>
<dbReference type="GO" id="GO:0009236">
    <property type="term" value="P:cobalamin biosynthetic process"/>
    <property type="evidence" value="ECO:0007669"/>
    <property type="project" value="UniProtKB-KW"/>
</dbReference>
<comment type="similarity">
    <text evidence="2 7">Belongs to the precorrin methyltransferase family.</text>
</comment>
<sequence length="275" mass="29773">MKVYFIGAGPGAADLITLRGSRILGNVPMVLYAGSLVPTEMLQHCRPDAEKFDTAELSLDAQEALYRRAQLEGKDVARLHSGDPSIYGATAEQMRRLEKLGIAYEIIPGVSSFTAAAAALGSELTRPLVSQSVILTRVSGRASAVPELESVLRFAEHQATMCIFLSGQRLKQTVADLLVHYPADTPAALVRRASWPDQAIHRSTLGTLMSEVQNKAWLLTTLLLVGRALAHEDGVESSLYAAGFTHIFRDGTDRKTRRPRKARVAPVTQAAGDPT</sequence>
<gene>
    <name evidence="10" type="primary">cobM</name>
    <name evidence="10" type="ORF">LMG18096_00133</name>
</gene>
<reference evidence="10 11" key="1">
    <citation type="submission" date="2023-07" db="EMBL/GenBank/DDBJ databases">
        <authorList>
            <person name="Peeters C."/>
        </authorList>
    </citation>
    <scope>NUCLEOTIDE SEQUENCE [LARGE SCALE GENOMIC DNA]</scope>
    <source>
        <strain evidence="10 11">LMG 18096</strain>
    </source>
</reference>
<evidence type="ECO:0000256" key="2">
    <source>
        <dbReference type="ARBA" id="ARBA00005879"/>
    </source>
</evidence>
<evidence type="ECO:0000256" key="1">
    <source>
        <dbReference type="ARBA" id="ARBA00004953"/>
    </source>
</evidence>
<dbReference type="EMBL" id="CATZAT010000001">
    <property type="protein sequence ID" value="CAJ0774151.1"/>
    <property type="molecule type" value="Genomic_DNA"/>
</dbReference>
<evidence type="ECO:0000256" key="5">
    <source>
        <dbReference type="ARBA" id="ARBA00022679"/>
    </source>
</evidence>
<dbReference type="EC" id="2.1.1.133" evidence="10"/>
<dbReference type="GO" id="GO:0046026">
    <property type="term" value="F:precorrin-4 C11-methyltransferase activity"/>
    <property type="evidence" value="ECO:0007669"/>
    <property type="project" value="UniProtKB-EC"/>
</dbReference>